<keyword evidence="3" id="KW-1185">Reference proteome</keyword>
<evidence type="ECO:0000259" key="1">
    <source>
        <dbReference type="Pfam" id="PF00144"/>
    </source>
</evidence>
<sequence>MMKLTKSFPFSSYYYIVVCLLATSVFSCQNVGSSKSEKKVDSAALKKEEARIRKEINADKKAALIEQVIQQKLTQGFNGNVLVAQKGVIVYQNAFGFANDSVKNNLQSKFQLASLSKTFTAVAVMKLAEQGKLGLDYTVKDYYPNFPYDGITIRSLLCHRSGLPFYQYTFDKTVRETKIYPTNQQIMEWFATVQPTPKMFNQPDHYFGYNNTNFAILAALVEKVTGKDFDTYMRENIFGPIGMKDSYIVTTKNDSININRTVGYQFGRKLPKDYYDDISGDKGVYSTLHDLLKWYEALKNNTIISKESFREMIMPRSFEFPGLRNYGYGFRLWVNAKQQTDYVYHTGWWKGYNTIMFFDPREDFVIILLSNKYNRTVYNIKQLIEIMHGGNSTMEESILDE</sequence>
<dbReference type="PROSITE" id="PS51257">
    <property type="entry name" value="PROKAR_LIPOPROTEIN"/>
    <property type="match status" value="1"/>
</dbReference>
<proteinExistence type="predicted"/>
<dbReference type="InterPro" id="IPR012338">
    <property type="entry name" value="Beta-lactam/transpept-like"/>
</dbReference>
<dbReference type="SUPFAM" id="SSF56601">
    <property type="entry name" value="beta-lactamase/transpeptidase-like"/>
    <property type="match status" value="1"/>
</dbReference>
<dbReference type="InterPro" id="IPR050491">
    <property type="entry name" value="AmpC-like"/>
</dbReference>
<dbReference type="PANTHER" id="PTHR46825">
    <property type="entry name" value="D-ALANYL-D-ALANINE-CARBOXYPEPTIDASE/ENDOPEPTIDASE AMPH"/>
    <property type="match status" value="1"/>
</dbReference>
<comment type="caution">
    <text evidence="2">The sequence shown here is derived from an EMBL/GenBank/DDBJ whole genome shotgun (WGS) entry which is preliminary data.</text>
</comment>
<accession>A0A916ZA05</accession>
<evidence type="ECO:0000313" key="3">
    <source>
        <dbReference type="Proteomes" id="UP000609064"/>
    </source>
</evidence>
<dbReference type="InterPro" id="IPR001466">
    <property type="entry name" value="Beta-lactam-related"/>
</dbReference>
<feature type="domain" description="Beta-lactamase-related" evidence="1">
    <location>
        <begin position="66"/>
        <end position="376"/>
    </location>
</feature>
<dbReference type="PANTHER" id="PTHR46825:SF9">
    <property type="entry name" value="BETA-LACTAMASE-RELATED DOMAIN-CONTAINING PROTEIN"/>
    <property type="match status" value="1"/>
</dbReference>
<dbReference type="Pfam" id="PF00144">
    <property type="entry name" value="Beta-lactamase"/>
    <property type="match status" value="1"/>
</dbReference>
<dbReference type="Gene3D" id="3.40.710.10">
    <property type="entry name" value="DD-peptidase/beta-lactamase superfamily"/>
    <property type="match status" value="1"/>
</dbReference>
<name>A0A916ZA05_9BACT</name>
<protein>
    <recommendedName>
        <fullName evidence="1">Beta-lactamase-related domain-containing protein</fullName>
    </recommendedName>
</protein>
<organism evidence="2 3">
    <name type="scientific">Emticicia aquatilis</name>
    <dbReference type="NCBI Taxonomy" id="1537369"/>
    <lineage>
        <taxon>Bacteria</taxon>
        <taxon>Pseudomonadati</taxon>
        <taxon>Bacteroidota</taxon>
        <taxon>Cytophagia</taxon>
        <taxon>Cytophagales</taxon>
        <taxon>Leadbetterellaceae</taxon>
        <taxon>Emticicia</taxon>
    </lineage>
</organism>
<reference evidence="2" key="2">
    <citation type="submission" date="2020-09" db="EMBL/GenBank/DDBJ databases">
        <authorList>
            <person name="Sun Q."/>
            <person name="Zhou Y."/>
        </authorList>
    </citation>
    <scope>NUCLEOTIDE SEQUENCE</scope>
    <source>
        <strain evidence="2">CGMCC 1.15958</strain>
    </source>
</reference>
<evidence type="ECO:0000313" key="2">
    <source>
        <dbReference type="EMBL" id="GGD81854.1"/>
    </source>
</evidence>
<gene>
    <name evidence="2" type="ORF">GCM10011514_52420</name>
</gene>
<dbReference type="EMBL" id="BMKK01000018">
    <property type="protein sequence ID" value="GGD81854.1"/>
    <property type="molecule type" value="Genomic_DNA"/>
</dbReference>
<reference evidence="2" key="1">
    <citation type="journal article" date="2014" name="Int. J. Syst. Evol. Microbiol.">
        <title>Complete genome sequence of Corynebacterium casei LMG S-19264T (=DSM 44701T), isolated from a smear-ripened cheese.</title>
        <authorList>
            <consortium name="US DOE Joint Genome Institute (JGI-PGF)"/>
            <person name="Walter F."/>
            <person name="Albersmeier A."/>
            <person name="Kalinowski J."/>
            <person name="Ruckert C."/>
        </authorList>
    </citation>
    <scope>NUCLEOTIDE SEQUENCE</scope>
    <source>
        <strain evidence="2">CGMCC 1.15958</strain>
    </source>
</reference>
<dbReference type="AlphaFoldDB" id="A0A916ZA05"/>
<dbReference type="Proteomes" id="UP000609064">
    <property type="component" value="Unassembled WGS sequence"/>
</dbReference>